<dbReference type="HOGENOM" id="CLU_031901_0_0_1"/>
<gene>
    <name evidence="3" type="ORF">TRIADDRAFT_55517</name>
</gene>
<reference evidence="3 4" key="1">
    <citation type="journal article" date="2008" name="Nature">
        <title>The Trichoplax genome and the nature of placozoans.</title>
        <authorList>
            <person name="Srivastava M."/>
            <person name="Begovic E."/>
            <person name="Chapman J."/>
            <person name="Putnam N.H."/>
            <person name="Hellsten U."/>
            <person name="Kawashima T."/>
            <person name="Kuo A."/>
            <person name="Mitros T."/>
            <person name="Salamov A."/>
            <person name="Carpenter M.L."/>
            <person name="Signorovitch A.Y."/>
            <person name="Moreno M.A."/>
            <person name="Kamm K."/>
            <person name="Grimwood J."/>
            <person name="Schmutz J."/>
            <person name="Shapiro H."/>
            <person name="Grigoriev I.V."/>
            <person name="Buss L.W."/>
            <person name="Schierwater B."/>
            <person name="Dellaporta S.L."/>
            <person name="Rokhsar D.S."/>
        </authorList>
    </citation>
    <scope>NUCLEOTIDE SEQUENCE [LARGE SCALE GENOMIC DNA]</scope>
    <source>
        <strain evidence="3 4">Grell-BS-1999</strain>
    </source>
</reference>
<dbReference type="GO" id="GO:0000462">
    <property type="term" value="P:maturation of SSU-rRNA from tricistronic rRNA transcript (SSU-rRNA, 5.8S rRNA, LSU-rRNA)"/>
    <property type="evidence" value="ECO:0000318"/>
    <property type="project" value="GO_Central"/>
</dbReference>
<dbReference type="RefSeq" id="XP_002111466.1">
    <property type="nucleotide sequence ID" value="XM_002111430.1"/>
</dbReference>
<dbReference type="OrthoDB" id="203440at2759"/>
<dbReference type="PANTHER" id="PTHR13237:SF9">
    <property type="entry name" value="NEUROGUIDIN"/>
    <property type="match status" value="1"/>
</dbReference>
<feature type="region of interest" description="Disordered" evidence="2">
    <location>
        <begin position="266"/>
        <end position="297"/>
    </location>
</feature>
<dbReference type="PhylomeDB" id="B3RV40"/>
<protein>
    <recommendedName>
        <fullName evidence="5">Neuroguidin</fullName>
    </recommendedName>
</protein>
<name>B3RV40_TRIAD</name>
<dbReference type="InParanoid" id="B3RV40"/>
<dbReference type="GO" id="GO:0005730">
    <property type="term" value="C:nucleolus"/>
    <property type="evidence" value="ECO:0000318"/>
    <property type="project" value="GO_Central"/>
</dbReference>
<dbReference type="CTD" id="6753176"/>
<evidence type="ECO:0000256" key="1">
    <source>
        <dbReference type="ARBA" id="ARBA00010979"/>
    </source>
</evidence>
<dbReference type="Pfam" id="PF04000">
    <property type="entry name" value="Sas10_Utp3"/>
    <property type="match status" value="1"/>
</dbReference>
<evidence type="ECO:0000313" key="4">
    <source>
        <dbReference type="Proteomes" id="UP000009022"/>
    </source>
</evidence>
<keyword evidence="4" id="KW-1185">Reference proteome</keyword>
<feature type="compositionally biased region" description="Basic and acidic residues" evidence="2">
    <location>
        <begin position="266"/>
        <end position="285"/>
    </location>
</feature>
<proteinExistence type="inferred from homology"/>
<dbReference type="eggNOG" id="KOG3117">
    <property type="taxonomic scope" value="Eukaryota"/>
</dbReference>
<organism evidence="3 4">
    <name type="scientific">Trichoplax adhaerens</name>
    <name type="common">Trichoplax reptans</name>
    <dbReference type="NCBI Taxonomy" id="10228"/>
    <lineage>
        <taxon>Eukaryota</taxon>
        <taxon>Metazoa</taxon>
        <taxon>Placozoa</taxon>
        <taxon>Uniplacotomia</taxon>
        <taxon>Trichoplacea</taxon>
        <taxon>Trichoplacidae</taxon>
        <taxon>Trichoplax</taxon>
    </lineage>
</organism>
<dbReference type="STRING" id="10228.B3RV40"/>
<dbReference type="Proteomes" id="UP000009022">
    <property type="component" value="Unassembled WGS sequence"/>
</dbReference>
<dbReference type="AlphaFoldDB" id="B3RV40"/>
<comment type="similarity">
    <text evidence="1">Belongs to the SAS10 family.</text>
</comment>
<dbReference type="OMA" id="PVHYNET"/>
<dbReference type="EMBL" id="DS985244">
    <property type="protein sequence ID" value="EDV25433.1"/>
    <property type="molecule type" value="Genomic_DNA"/>
</dbReference>
<sequence length="297" mass="34159">MATVDEIVSADLPQAFSKLEEITQKVSSLTSKTSEVLKDVSSKEVSTAKGINYLEMKYQLLLEYLINLVYIVYIKVDGASLADCPAIERLVEIRTVLERIRPIDQKLRYQIDKLIKAANTGHAIGRNDPLQFKPNPDALVSKLDVDDDEKESSGVYVPPKVAATPFEEESGFEAKKKKVIERARRRVLNSDMLKDLKEQYLNEPEEYKDTASKNPVVREREEHLRNYEEENLIRLPTKKTHKKMRHTTESLDNITKFEDLSVLTDENPHHLDLSKKRSKKEESASHKTGFMQYRKVL</sequence>
<dbReference type="PANTHER" id="PTHR13237">
    <property type="entry name" value="SOMETHING ABOUT SILENCING PROTEIN 10-RELATED"/>
    <property type="match status" value="1"/>
</dbReference>
<dbReference type="KEGG" id="tad:TRIADDRAFT_55517"/>
<evidence type="ECO:0008006" key="5">
    <source>
        <dbReference type="Google" id="ProtNLM"/>
    </source>
</evidence>
<dbReference type="GeneID" id="6753176"/>
<evidence type="ECO:0000256" key="2">
    <source>
        <dbReference type="SAM" id="MobiDB-lite"/>
    </source>
</evidence>
<dbReference type="GO" id="GO:0032040">
    <property type="term" value="C:small-subunit processome"/>
    <property type="evidence" value="ECO:0000318"/>
    <property type="project" value="GO_Central"/>
</dbReference>
<evidence type="ECO:0000313" key="3">
    <source>
        <dbReference type="EMBL" id="EDV25433.1"/>
    </source>
</evidence>
<accession>B3RV40</accession>
<dbReference type="InterPro" id="IPR007146">
    <property type="entry name" value="Sas10/Utp3/C1D"/>
</dbReference>